<dbReference type="GO" id="GO:0005789">
    <property type="term" value="C:endoplasmic reticulum membrane"/>
    <property type="evidence" value="ECO:0007669"/>
    <property type="project" value="TreeGrafter"/>
</dbReference>
<dbReference type="PANTHER" id="PTHR10412:SF11">
    <property type="entry name" value="MANNOSYL-OLIGOSACCHARIDE GLUCOSIDASE"/>
    <property type="match status" value="1"/>
</dbReference>
<evidence type="ECO:0000313" key="5">
    <source>
        <dbReference type="EMBL" id="MPM80025.1"/>
    </source>
</evidence>
<proteinExistence type="inferred from homology"/>
<dbReference type="InterPro" id="IPR004888">
    <property type="entry name" value="Glycoside_hydrolase_63"/>
</dbReference>
<name>A0A645CT09_9ZZZZ</name>
<evidence type="ECO:0000256" key="2">
    <source>
        <dbReference type="ARBA" id="ARBA00022801"/>
    </source>
</evidence>
<keyword evidence="2" id="KW-0378">Hydrolase</keyword>
<evidence type="ECO:0000256" key="1">
    <source>
        <dbReference type="ARBA" id="ARBA00010833"/>
    </source>
</evidence>
<evidence type="ECO:0000259" key="4">
    <source>
        <dbReference type="Pfam" id="PF22422"/>
    </source>
</evidence>
<dbReference type="GO" id="GO:0004573">
    <property type="term" value="F:Glc3Man9GlcNAc2 oligosaccharide glucosidase activity"/>
    <property type="evidence" value="ECO:0007669"/>
    <property type="project" value="InterPro"/>
</dbReference>
<gene>
    <name evidence="5" type="ORF">SDC9_127069</name>
</gene>
<reference evidence="5" key="1">
    <citation type="submission" date="2019-08" db="EMBL/GenBank/DDBJ databases">
        <authorList>
            <person name="Kucharzyk K."/>
            <person name="Murdoch R.W."/>
            <person name="Higgins S."/>
            <person name="Loffler F."/>
        </authorList>
    </citation>
    <scope>NUCLEOTIDE SEQUENCE</scope>
</reference>
<dbReference type="GO" id="GO:0006487">
    <property type="term" value="P:protein N-linked glycosylation"/>
    <property type="evidence" value="ECO:0007669"/>
    <property type="project" value="TreeGrafter"/>
</dbReference>
<evidence type="ECO:0000256" key="3">
    <source>
        <dbReference type="ARBA" id="ARBA00023295"/>
    </source>
</evidence>
<dbReference type="GO" id="GO:0009311">
    <property type="term" value="P:oligosaccharide metabolic process"/>
    <property type="evidence" value="ECO:0007669"/>
    <property type="project" value="InterPro"/>
</dbReference>
<comment type="similarity">
    <text evidence="1">Belongs to the glycosyl hydrolase 63 family.</text>
</comment>
<dbReference type="InterPro" id="IPR054491">
    <property type="entry name" value="MGH1-like_GH"/>
</dbReference>
<dbReference type="SUPFAM" id="SSF48208">
    <property type="entry name" value="Six-hairpin glycosidases"/>
    <property type="match status" value="1"/>
</dbReference>
<feature type="domain" description="Mannosylglycerate hydrolase MGH1-like glycoside hydrolase" evidence="4">
    <location>
        <begin position="78"/>
        <end position="276"/>
    </location>
</feature>
<dbReference type="PANTHER" id="PTHR10412">
    <property type="entry name" value="MANNOSYL-OLIGOSACCHARIDE GLUCOSIDASE"/>
    <property type="match status" value="1"/>
</dbReference>
<dbReference type="AlphaFoldDB" id="A0A645CT09"/>
<dbReference type="InterPro" id="IPR012341">
    <property type="entry name" value="6hp_glycosidase-like_sf"/>
</dbReference>
<sequence>MQFYLFAELMNRTGDREMAACFYPKLRHYYRFMAGHSPSSTMRGKNRNTLIRSWDYFYNSGGWDDYPPQLHVHRNHLTDTAPAVGSSHVIRAAKILRAVAEELGEQEDIAMYDADIAGLAGLLQEAAWDAESGVFSYVRHDADDRPCGFLRHESGVNFNLGLDGASPLLAGVCTPEQKAALWKRLESAEHCWTEFGLSTVDRSAPYYRTDGYWNGSIWMPHQWFFWKAALDDGRADFAWRIARTALSVYERETADSYGCYEHITIAAGRGGGWHHFSALSCPVLCWFGAYFAPGRLTGGLDAVIRGFSAGEREWRAQITVGGRADEGVSTFVAVTGADGWSAEYAGSPCRVRTRMPGTQEIDLPRGSSGELVLRRFP</sequence>
<protein>
    <recommendedName>
        <fullName evidence="4">Mannosylglycerate hydrolase MGH1-like glycoside hydrolase domain-containing protein</fullName>
    </recommendedName>
</protein>
<keyword evidence="3" id="KW-0326">Glycosidase</keyword>
<accession>A0A645CT09</accession>
<dbReference type="Pfam" id="PF22422">
    <property type="entry name" value="MGH1-like_GH"/>
    <property type="match status" value="1"/>
</dbReference>
<dbReference type="EMBL" id="VSSQ01029765">
    <property type="protein sequence ID" value="MPM80025.1"/>
    <property type="molecule type" value="Genomic_DNA"/>
</dbReference>
<dbReference type="Gene3D" id="1.50.10.10">
    <property type="match status" value="1"/>
</dbReference>
<organism evidence="5">
    <name type="scientific">bioreactor metagenome</name>
    <dbReference type="NCBI Taxonomy" id="1076179"/>
    <lineage>
        <taxon>unclassified sequences</taxon>
        <taxon>metagenomes</taxon>
        <taxon>ecological metagenomes</taxon>
    </lineage>
</organism>
<comment type="caution">
    <text evidence="5">The sequence shown here is derived from an EMBL/GenBank/DDBJ whole genome shotgun (WGS) entry which is preliminary data.</text>
</comment>
<dbReference type="InterPro" id="IPR008928">
    <property type="entry name" value="6-hairpin_glycosidase_sf"/>
</dbReference>